<dbReference type="GO" id="GO:0005886">
    <property type="term" value="C:plasma membrane"/>
    <property type="evidence" value="ECO:0007669"/>
    <property type="project" value="TreeGrafter"/>
</dbReference>
<dbReference type="PANTHER" id="PTHR13412">
    <property type="entry name" value="T-CELL IMMUNOMODULATORY PROTEIN HOMOLOG"/>
    <property type="match status" value="1"/>
</dbReference>
<evidence type="ECO:0000256" key="2">
    <source>
        <dbReference type="ARBA" id="ARBA00006496"/>
    </source>
</evidence>
<feature type="domain" description="T-cell immunomodulatory protein TIP C2" evidence="10">
    <location>
        <begin position="598"/>
        <end position="699"/>
    </location>
</feature>
<dbReference type="AlphaFoldDB" id="A0A2S5BC12"/>
<protein>
    <recommendedName>
        <fullName evidence="10">T-cell immunomodulatory protein TIP C2 domain-containing protein</fullName>
    </recommendedName>
</protein>
<dbReference type="Pfam" id="PF13517">
    <property type="entry name" value="FG-GAP_3"/>
    <property type="match status" value="1"/>
</dbReference>
<dbReference type="InterPro" id="IPR028994">
    <property type="entry name" value="Integrin_alpha_N"/>
</dbReference>
<feature type="chain" id="PRO_5015623410" description="T-cell immunomodulatory protein TIP C2 domain-containing protein" evidence="9">
    <location>
        <begin position="20"/>
        <end position="751"/>
    </location>
</feature>
<comment type="subcellular location">
    <subcellularLocation>
        <location evidence="1">Membrane</location>
        <topology evidence="1">Single-pass type I membrane protein</topology>
    </subcellularLocation>
</comment>
<evidence type="ECO:0000256" key="9">
    <source>
        <dbReference type="SAM" id="SignalP"/>
    </source>
</evidence>
<accession>A0A2S5BC12</accession>
<keyword evidence="5 8" id="KW-1133">Transmembrane helix</keyword>
<organism evidence="11 12">
    <name type="scientific">Rhodotorula taiwanensis</name>
    <dbReference type="NCBI Taxonomy" id="741276"/>
    <lineage>
        <taxon>Eukaryota</taxon>
        <taxon>Fungi</taxon>
        <taxon>Dikarya</taxon>
        <taxon>Basidiomycota</taxon>
        <taxon>Pucciniomycotina</taxon>
        <taxon>Microbotryomycetes</taxon>
        <taxon>Sporidiobolales</taxon>
        <taxon>Sporidiobolaceae</taxon>
        <taxon>Rhodotorula</taxon>
    </lineage>
</organism>
<dbReference type="InterPro" id="IPR013517">
    <property type="entry name" value="FG-GAP"/>
</dbReference>
<evidence type="ECO:0000256" key="6">
    <source>
        <dbReference type="ARBA" id="ARBA00023136"/>
    </source>
</evidence>
<dbReference type="OrthoDB" id="10022113at2759"/>
<reference evidence="11 12" key="1">
    <citation type="journal article" date="2018" name="Front. Microbiol.">
        <title>Prospects for Fungal Bioremediation of Acidic Radioactive Waste Sites: Characterization and Genome Sequence of Rhodotorula taiwanensis MD1149.</title>
        <authorList>
            <person name="Tkavc R."/>
            <person name="Matrosova V.Y."/>
            <person name="Grichenko O.E."/>
            <person name="Gostincar C."/>
            <person name="Volpe R.P."/>
            <person name="Klimenkova P."/>
            <person name="Gaidamakova E.K."/>
            <person name="Zhou C.E."/>
            <person name="Stewart B.J."/>
            <person name="Lyman M.G."/>
            <person name="Malfatti S.A."/>
            <person name="Rubinfeld B."/>
            <person name="Courtot M."/>
            <person name="Singh J."/>
            <person name="Dalgard C.L."/>
            <person name="Hamilton T."/>
            <person name="Frey K.G."/>
            <person name="Gunde-Cimerman N."/>
            <person name="Dugan L."/>
            <person name="Daly M.J."/>
        </authorList>
    </citation>
    <scope>NUCLEOTIDE SEQUENCE [LARGE SCALE GENOMIC DNA]</scope>
    <source>
        <strain evidence="11 12">MD1149</strain>
    </source>
</reference>
<dbReference type="SUPFAM" id="SSF69318">
    <property type="entry name" value="Integrin alpha N-terminal domain"/>
    <property type="match status" value="1"/>
</dbReference>
<name>A0A2S5BC12_9BASI</name>
<feature type="signal peptide" evidence="9">
    <location>
        <begin position="1"/>
        <end position="19"/>
    </location>
</feature>
<gene>
    <name evidence="11" type="ORF">BMF94_2504</name>
</gene>
<keyword evidence="7" id="KW-0325">Glycoprotein</keyword>
<evidence type="ECO:0000313" key="11">
    <source>
        <dbReference type="EMBL" id="POY74310.1"/>
    </source>
</evidence>
<sequence>MVVVCAWSALLALAYVVSSSSSSSATATATATVTATGWSLFPSAHGGNGTRFVEERLIDAGPLGLPVHSGLVAAWVDWNADQHLDAVWLSSDQSTLSIYQWDHSRYAFHLAGQPVTIPQLDRGRDDAVVVNVVPGDYDFDGRVDLLVMVTTSTGGGWWGHGDPGDGTVRLLVYLQQPDGSLGKPVVLDDAATAGLHPIPIDANGDMRTDLLGYVAGPHPDDPPQLKLWRNIASTDPSRLFELQVERHDRSDPPLDLSSHPSGRFTCHPPPAPHFDAFIDLDGDCLADLFLTCLDDPRRSESSGASYQVWTNDKDKGTFVFKREGRLPKGVKGITFADMDRDGTIDLVVTSCPNARTPTTGCHLSILYNNQIPLCDSTIPSSQLCRDPEALCTADPDFRFSAAPGDDHEEATFDVVVEDLMAAAGGDGDSKKTTARHLVTSSNAGFKGAPFPVVPQIGDFNIDGYPDLLLITTLASGGGGGDKRASIFESVPCAKGVSGCTDADVKNKRRGFRVVRGKGAEALDLIRDVESASWVDLDDDGTLDILVQRSANSGAARNAAFVKNNYFRDAFFLKAQVLNGACQGWCEPRPGTDEKRYRPFGSSYSGASFKFTVLDPTGARRSTQYAQLPQTSYMSLAPPYSYCGLGRTNNYLENLFVGSTRHQPRHYVNIEGLIPNSQVLINPFQPEGSDDPASWTKMLYLRPGDWIPWVTVVLLAAIVALGIVVVVLHVREKRQDEAERRARLLSLNFQAL</sequence>
<evidence type="ECO:0000259" key="10">
    <source>
        <dbReference type="Pfam" id="PF23122"/>
    </source>
</evidence>
<evidence type="ECO:0000313" key="12">
    <source>
        <dbReference type="Proteomes" id="UP000237144"/>
    </source>
</evidence>
<dbReference type="PANTHER" id="PTHR13412:SF0">
    <property type="entry name" value="T-CELL IMMUNOMODULATORY PROTEIN"/>
    <property type="match status" value="1"/>
</dbReference>
<proteinExistence type="inferred from homology"/>
<evidence type="ECO:0000256" key="8">
    <source>
        <dbReference type="SAM" id="Phobius"/>
    </source>
</evidence>
<evidence type="ECO:0000256" key="4">
    <source>
        <dbReference type="ARBA" id="ARBA00022729"/>
    </source>
</evidence>
<keyword evidence="3 8" id="KW-0812">Transmembrane</keyword>
<evidence type="ECO:0000256" key="3">
    <source>
        <dbReference type="ARBA" id="ARBA00022692"/>
    </source>
</evidence>
<evidence type="ECO:0000256" key="1">
    <source>
        <dbReference type="ARBA" id="ARBA00004479"/>
    </source>
</evidence>
<dbReference type="InterPro" id="IPR057089">
    <property type="entry name" value="C2_TIP"/>
</dbReference>
<comment type="similarity">
    <text evidence="2">Belongs to the TIP family.</text>
</comment>
<feature type="transmembrane region" description="Helical" evidence="8">
    <location>
        <begin position="705"/>
        <end position="729"/>
    </location>
</feature>
<dbReference type="InterPro" id="IPR024881">
    <property type="entry name" value="Tip"/>
</dbReference>
<dbReference type="Proteomes" id="UP000237144">
    <property type="component" value="Unassembled WGS sequence"/>
</dbReference>
<evidence type="ECO:0000256" key="7">
    <source>
        <dbReference type="ARBA" id="ARBA00023180"/>
    </source>
</evidence>
<dbReference type="Pfam" id="PF23122">
    <property type="entry name" value="C2_ITFG1"/>
    <property type="match status" value="1"/>
</dbReference>
<comment type="caution">
    <text evidence="11">The sequence shown here is derived from an EMBL/GenBank/DDBJ whole genome shotgun (WGS) entry which is preliminary data.</text>
</comment>
<dbReference type="EMBL" id="PJQD01000025">
    <property type="protein sequence ID" value="POY74310.1"/>
    <property type="molecule type" value="Genomic_DNA"/>
</dbReference>
<keyword evidence="6 8" id="KW-0472">Membrane</keyword>
<keyword evidence="12" id="KW-1185">Reference proteome</keyword>
<keyword evidence="4 9" id="KW-0732">Signal</keyword>
<evidence type="ECO:0000256" key="5">
    <source>
        <dbReference type="ARBA" id="ARBA00022989"/>
    </source>
</evidence>